<protein>
    <recommendedName>
        <fullName evidence="8">Magnesium transport protein CorA</fullName>
    </recommendedName>
</protein>
<feature type="transmembrane region" description="Helical" evidence="8">
    <location>
        <begin position="354"/>
        <end position="374"/>
    </location>
</feature>
<keyword evidence="8" id="KW-0460">Magnesium</keyword>
<evidence type="ECO:0000256" key="4">
    <source>
        <dbReference type="ARBA" id="ARBA00022475"/>
    </source>
</evidence>
<dbReference type="GO" id="GO:0015087">
    <property type="term" value="F:cobalt ion transmembrane transporter activity"/>
    <property type="evidence" value="ECO:0007669"/>
    <property type="project" value="UniProtKB-UniRule"/>
</dbReference>
<dbReference type="SUPFAM" id="SSF143865">
    <property type="entry name" value="CorA soluble domain-like"/>
    <property type="match status" value="1"/>
</dbReference>
<dbReference type="InterPro" id="IPR045861">
    <property type="entry name" value="CorA_cytoplasmic_dom"/>
</dbReference>
<dbReference type="Gene3D" id="1.20.58.340">
    <property type="entry name" value="Magnesium transport protein CorA, transmembrane region"/>
    <property type="match status" value="2"/>
</dbReference>
<keyword evidence="6 8" id="KW-1133">Transmembrane helix</keyword>
<keyword evidence="7 8" id="KW-0472">Membrane</keyword>
<dbReference type="CDD" id="cd12828">
    <property type="entry name" value="TmCorA-like_1"/>
    <property type="match status" value="1"/>
</dbReference>
<proteinExistence type="inferred from homology"/>
<keyword evidence="5 8" id="KW-0812">Transmembrane</keyword>
<comment type="function">
    <text evidence="8">Mediates influx of magnesium ions.</text>
</comment>
<evidence type="ECO:0000256" key="3">
    <source>
        <dbReference type="ARBA" id="ARBA00022448"/>
    </source>
</evidence>
<evidence type="ECO:0000256" key="8">
    <source>
        <dbReference type="RuleBase" id="RU362010"/>
    </source>
</evidence>
<keyword evidence="8" id="KW-0406">Ion transport</keyword>
<dbReference type="InterPro" id="IPR002523">
    <property type="entry name" value="MgTranspt_CorA/ZnTranspt_ZntB"/>
</dbReference>
<keyword evidence="3 8" id="KW-0813">Transport</keyword>
<dbReference type="GO" id="GO:0050897">
    <property type="term" value="F:cobalt ion binding"/>
    <property type="evidence" value="ECO:0007669"/>
    <property type="project" value="TreeGrafter"/>
</dbReference>
<dbReference type="GO" id="GO:0015095">
    <property type="term" value="F:magnesium ion transmembrane transporter activity"/>
    <property type="evidence" value="ECO:0007669"/>
    <property type="project" value="UniProtKB-UniRule"/>
</dbReference>
<dbReference type="AlphaFoldDB" id="A0A937DIH5"/>
<evidence type="ECO:0000256" key="7">
    <source>
        <dbReference type="ARBA" id="ARBA00023136"/>
    </source>
</evidence>
<name>A0A937DIH5_9BACT</name>
<dbReference type="PANTHER" id="PTHR46494:SF1">
    <property type="entry name" value="CORA FAMILY METAL ION TRANSPORTER (EUROFUNG)"/>
    <property type="match status" value="1"/>
</dbReference>
<dbReference type="PANTHER" id="PTHR46494">
    <property type="entry name" value="CORA FAMILY METAL ION TRANSPORTER (EUROFUNG)"/>
    <property type="match status" value="1"/>
</dbReference>
<evidence type="ECO:0000256" key="5">
    <source>
        <dbReference type="ARBA" id="ARBA00022692"/>
    </source>
</evidence>
<evidence type="ECO:0000256" key="2">
    <source>
        <dbReference type="ARBA" id="ARBA00009765"/>
    </source>
</evidence>
<dbReference type="RefSeq" id="WP_201916761.1">
    <property type="nucleotide sequence ID" value="NZ_JAERQG010000001.1"/>
</dbReference>
<dbReference type="GO" id="GO:0000287">
    <property type="term" value="F:magnesium ion binding"/>
    <property type="evidence" value="ECO:0007669"/>
    <property type="project" value="TreeGrafter"/>
</dbReference>
<dbReference type="InterPro" id="IPR045863">
    <property type="entry name" value="CorA_TM1_TM2"/>
</dbReference>
<keyword evidence="10" id="KW-1185">Reference proteome</keyword>
<gene>
    <name evidence="8 9" type="primary">corA</name>
    <name evidence="9" type="ORF">JKP34_00920</name>
</gene>
<evidence type="ECO:0000313" key="10">
    <source>
        <dbReference type="Proteomes" id="UP000642920"/>
    </source>
</evidence>
<keyword evidence="4 8" id="KW-1003">Cell membrane</keyword>
<dbReference type="Gene3D" id="3.30.460.20">
    <property type="entry name" value="CorA soluble domain-like"/>
    <property type="match status" value="1"/>
</dbReference>
<comment type="subcellular location">
    <subcellularLocation>
        <location evidence="1">Cell membrane</location>
        <topology evidence="1">Multi-pass membrane protein</topology>
    </subcellularLocation>
    <subcellularLocation>
        <location evidence="8">Membrane</location>
        <topology evidence="8">Multi-pass membrane protein</topology>
    </subcellularLocation>
</comment>
<comment type="similarity">
    <text evidence="2 8">Belongs to the CorA metal ion transporter (MIT) (TC 1.A.35) family.</text>
</comment>
<dbReference type="Pfam" id="PF01544">
    <property type="entry name" value="CorA"/>
    <property type="match status" value="1"/>
</dbReference>
<reference evidence="9" key="1">
    <citation type="submission" date="2021-01" db="EMBL/GenBank/DDBJ databases">
        <title>Marivirga sp. nov., isolated from intertidal surface sediments.</title>
        <authorList>
            <person name="Zhang M."/>
        </authorList>
    </citation>
    <scope>NUCLEOTIDE SEQUENCE</scope>
    <source>
        <strain evidence="9">SM1354</strain>
    </source>
</reference>
<comment type="caution">
    <text evidence="9">The sequence shown here is derived from an EMBL/GenBank/DDBJ whole genome shotgun (WGS) entry which is preliminary data.</text>
</comment>
<sequence length="380" mass="44983">MDKITKKIMDLPKRLLVQEPLNLYTGIRGMFRESSTIAGLPPGQAVYTGLRRDDPFSMSIFLYDEETLEERDNISIEELKQLNVENKFLWLNIEGIHHVEQVKAICELYEIHPLTLEDILTVEQRPKIDDTENYIYTAIRMLQFNPKTRKTVSEQLSMVLLKNVIITFQEKEGDTFEAVRGRLRAGKGRIRKEGSDYLYYALIDTIVDHYFIVMEKFGDQLEDIEERILRSGQRRDFEILYELKREMIHIRRSVWPLREVISRIERDDFKFIKKSTRIFIRDVYDHTIQAIDSVETYRDFISSLSDLYQSVIGNKMNQVMKTLTIISVIFIPLTFIAGLYGINFENVPEFKWEYGYAYFWSLLIGSAVFTLAIFRWKKWI</sequence>
<dbReference type="GO" id="GO:0005886">
    <property type="term" value="C:plasma membrane"/>
    <property type="evidence" value="ECO:0007669"/>
    <property type="project" value="UniProtKB-SubCell"/>
</dbReference>
<dbReference type="SUPFAM" id="SSF144083">
    <property type="entry name" value="Magnesium transport protein CorA, transmembrane region"/>
    <property type="match status" value="1"/>
</dbReference>
<organism evidence="9 10">
    <name type="scientific">Marivirga atlantica</name>
    <dbReference type="NCBI Taxonomy" id="1548457"/>
    <lineage>
        <taxon>Bacteria</taxon>
        <taxon>Pseudomonadati</taxon>
        <taxon>Bacteroidota</taxon>
        <taxon>Cytophagia</taxon>
        <taxon>Cytophagales</taxon>
        <taxon>Marivirgaceae</taxon>
        <taxon>Marivirga</taxon>
    </lineage>
</organism>
<dbReference type="EMBL" id="JAERQG010000001">
    <property type="protein sequence ID" value="MBL0763789.1"/>
    <property type="molecule type" value="Genomic_DNA"/>
</dbReference>
<evidence type="ECO:0000256" key="6">
    <source>
        <dbReference type="ARBA" id="ARBA00022989"/>
    </source>
</evidence>
<dbReference type="NCBIfam" id="TIGR00383">
    <property type="entry name" value="corA"/>
    <property type="match status" value="1"/>
</dbReference>
<dbReference type="InterPro" id="IPR004488">
    <property type="entry name" value="Mg/Co-transport_prot_CorA"/>
</dbReference>
<feature type="transmembrane region" description="Helical" evidence="8">
    <location>
        <begin position="323"/>
        <end position="342"/>
    </location>
</feature>
<dbReference type="Proteomes" id="UP000642920">
    <property type="component" value="Unassembled WGS sequence"/>
</dbReference>
<evidence type="ECO:0000313" key="9">
    <source>
        <dbReference type="EMBL" id="MBL0763789.1"/>
    </source>
</evidence>
<evidence type="ECO:0000256" key="1">
    <source>
        <dbReference type="ARBA" id="ARBA00004651"/>
    </source>
</evidence>
<accession>A0A937DIH5</accession>
<dbReference type="FunFam" id="1.20.58.340:FF:000012">
    <property type="entry name" value="Magnesium transport protein CorA"/>
    <property type="match status" value="1"/>
</dbReference>